<dbReference type="Proteomes" id="UP000015241">
    <property type="component" value="Unassembled WGS sequence"/>
</dbReference>
<accession>S8F5C3</accession>
<organism evidence="1 2">
    <name type="scientific">Fomitopsis schrenkii</name>
    <name type="common">Brown rot fungus</name>
    <dbReference type="NCBI Taxonomy" id="2126942"/>
    <lineage>
        <taxon>Eukaryota</taxon>
        <taxon>Fungi</taxon>
        <taxon>Dikarya</taxon>
        <taxon>Basidiomycota</taxon>
        <taxon>Agaricomycotina</taxon>
        <taxon>Agaricomycetes</taxon>
        <taxon>Polyporales</taxon>
        <taxon>Fomitopsis</taxon>
    </lineage>
</organism>
<dbReference type="AlphaFoldDB" id="S8F5C3"/>
<name>S8F5C3_FOMSC</name>
<reference evidence="1 2" key="1">
    <citation type="journal article" date="2012" name="Science">
        <title>The Paleozoic origin of enzymatic lignin decomposition reconstructed from 31 fungal genomes.</title>
        <authorList>
            <person name="Floudas D."/>
            <person name="Binder M."/>
            <person name="Riley R."/>
            <person name="Barry K."/>
            <person name="Blanchette R.A."/>
            <person name="Henrissat B."/>
            <person name="Martinez A.T."/>
            <person name="Otillar R."/>
            <person name="Spatafora J.W."/>
            <person name="Yadav J.S."/>
            <person name="Aerts A."/>
            <person name="Benoit I."/>
            <person name="Boyd A."/>
            <person name="Carlson A."/>
            <person name="Copeland A."/>
            <person name="Coutinho P.M."/>
            <person name="de Vries R.P."/>
            <person name="Ferreira P."/>
            <person name="Findley K."/>
            <person name="Foster B."/>
            <person name="Gaskell J."/>
            <person name="Glotzer D."/>
            <person name="Gorecki P."/>
            <person name="Heitman J."/>
            <person name="Hesse C."/>
            <person name="Hori C."/>
            <person name="Igarashi K."/>
            <person name="Jurgens J.A."/>
            <person name="Kallen N."/>
            <person name="Kersten P."/>
            <person name="Kohler A."/>
            <person name="Kuees U."/>
            <person name="Kumar T.K.A."/>
            <person name="Kuo A."/>
            <person name="LaButti K."/>
            <person name="Larrondo L.F."/>
            <person name="Lindquist E."/>
            <person name="Ling A."/>
            <person name="Lombard V."/>
            <person name="Lucas S."/>
            <person name="Lundell T."/>
            <person name="Martin R."/>
            <person name="McLaughlin D.J."/>
            <person name="Morgenstern I."/>
            <person name="Morin E."/>
            <person name="Murat C."/>
            <person name="Nagy L.G."/>
            <person name="Nolan M."/>
            <person name="Ohm R.A."/>
            <person name="Patyshakuliyeva A."/>
            <person name="Rokas A."/>
            <person name="Ruiz-Duenas F.J."/>
            <person name="Sabat G."/>
            <person name="Salamov A."/>
            <person name="Samejima M."/>
            <person name="Schmutz J."/>
            <person name="Slot J.C."/>
            <person name="St John F."/>
            <person name="Stenlid J."/>
            <person name="Sun H."/>
            <person name="Sun S."/>
            <person name="Syed K."/>
            <person name="Tsang A."/>
            <person name="Wiebenga A."/>
            <person name="Young D."/>
            <person name="Pisabarro A."/>
            <person name="Eastwood D.C."/>
            <person name="Martin F."/>
            <person name="Cullen D."/>
            <person name="Grigoriev I.V."/>
            <person name="Hibbett D.S."/>
        </authorList>
    </citation>
    <scope>NUCLEOTIDE SEQUENCE</scope>
    <source>
        <strain evidence="2">FP-58527</strain>
    </source>
</reference>
<evidence type="ECO:0000313" key="2">
    <source>
        <dbReference type="Proteomes" id="UP000015241"/>
    </source>
</evidence>
<dbReference type="HOGENOM" id="CLU_2704826_0_0_1"/>
<sequence>MSVRRRSMKCSDRQMPVYTPLLEVRLPPLRDFPGYDSLWSVDFGIRGYLWAMHLESTGVLNFPTDDDRCCSRS</sequence>
<protein>
    <submittedName>
        <fullName evidence="1">Uncharacterized protein</fullName>
    </submittedName>
</protein>
<dbReference type="EMBL" id="KE504244">
    <property type="protein sequence ID" value="EPS94129.1"/>
    <property type="molecule type" value="Genomic_DNA"/>
</dbReference>
<keyword evidence="2" id="KW-1185">Reference proteome</keyword>
<proteinExistence type="predicted"/>
<evidence type="ECO:0000313" key="1">
    <source>
        <dbReference type="EMBL" id="EPS94129.1"/>
    </source>
</evidence>
<gene>
    <name evidence="1" type="ORF">FOMPIDRAFT_120204</name>
</gene>
<dbReference type="InParanoid" id="S8F5C3"/>